<evidence type="ECO:0000313" key="1">
    <source>
        <dbReference type="EMBL" id="KIM87466.1"/>
    </source>
</evidence>
<name>A0A0C3GA20_PILCF</name>
<proteinExistence type="predicted"/>
<dbReference type="Proteomes" id="UP000054166">
    <property type="component" value="Unassembled WGS sequence"/>
</dbReference>
<dbReference type="HOGENOM" id="CLU_2038907_0_0_1"/>
<accession>A0A0C3GA20</accession>
<keyword evidence="2" id="KW-1185">Reference proteome</keyword>
<reference evidence="2" key="2">
    <citation type="submission" date="2015-01" db="EMBL/GenBank/DDBJ databases">
        <title>Evolutionary Origins and Diversification of the Mycorrhizal Mutualists.</title>
        <authorList>
            <consortium name="DOE Joint Genome Institute"/>
            <consortium name="Mycorrhizal Genomics Consortium"/>
            <person name="Kohler A."/>
            <person name="Kuo A."/>
            <person name="Nagy L.G."/>
            <person name="Floudas D."/>
            <person name="Copeland A."/>
            <person name="Barry K.W."/>
            <person name="Cichocki N."/>
            <person name="Veneault-Fourrey C."/>
            <person name="LaButti K."/>
            <person name="Lindquist E.A."/>
            <person name="Lipzen A."/>
            <person name="Lundell T."/>
            <person name="Morin E."/>
            <person name="Murat C."/>
            <person name="Riley R."/>
            <person name="Ohm R."/>
            <person name="Sun H."/>
            <person name="Tunlid A."/>
            <person name="Henrissat B."/>
            <person name="Grigoriev I.V."/>
            <person name="Hibbett D.S."/>
            <person name="Martin F."/>
        </authorList>
    </citation>
    <scope>NUCLEOTIDE SEQUENCE [LARGE SCALE GENOMIC DNA]</scope>
    <source>
        <strain evidence="2">F 1598</strain>
    </source>
</reference>
<sequence length="121" mass="14281">MPHVCIWYSRPRPRPLPLPPKFCHTVPRARNSVIVLTRLTKTTATDYPSIHPLRSPAVQPYQCQTICTVTSYHPFFPPSQPHPRVQLQTHKYRLYDPEYRSYRIYYQITMPPSPIQKIIIP</sequence>
<protein>
    <submittedName>
        <fullName evidence="1">Uncharacterized protein</fullName>
    </submittedName>
</protein>
<dbReference type="InParanoid" id="A0A0C3GA20"/>
<gene>
    <name evidence="1" type="ORF">PILCRDRAFT_277750</name>
</gene>
<organism evidence="1 2">
    <name type="scientific">Piloderma croceum (strain F 1598)</name>
    <dbReference type="NCBI Taxonomy" id="765440"/>
    <lineage>
        <taxon>Eukaryota</taxon>
        <taxon>Fungi</taxon>
        <taxon>Dikarya</taxon>
        <taxon>Basidiomycota</taxon>
        <taxon>Agaricomycotina</taxon>
        <taxon>Agaricomycetes</taxon>
        <taxon>Agaricomycetidae</taxon>
        <taxon>Atheliales</taxon>
        <taxon>Atheliaceae</taxon>
        <taxon>Piloderma</taxon>
    </lineage>
</organism>
<dbReference type="AlphaFoldDB" id="A0A0C3GA20"/>
<dbReference type="EMBL" id="KN832979">
    <property type="protein sequence ID" value="KIM87466.1"/>
    <property type="molecule type" value="Genomic_DNA"/>
</dbReference>
<evidence type="ECO:0000313" key="2">
    <source>
        <dbReference type="Proteomes" id="UP000054166"/>
    </source>
</evidence>
<reference evidence="1 2" key="1">
    <citation type="submission" date="2014-04" db="EMBL/GenBank/DDBJ databases">
        <authorList>
            <consortium name="DOE Joint Genome Institute"/>
            <person name="Kuo A."/>
            <person name="Tarkka M."/>
            <person name="Buscot F."/>
            <person name="Kohler A."/>
            <person name="Nagy L.G."/>
            <person name="Floudas D."/>
            <person name="Copeland A."/>
            <person name="Barry K.W."/>
            <person name="Cichocki N."/>
            <person name="Veneault-Fourrey C."/>
            <person name="LaButti K."/>
            <person name="Lindquist E.A."/>
            <person name="Lipzen A."/>
            <person name="Lundell T."/>
            <person name="Morin E."/>
            <person name="Murat C."/>
            <person name="Sun H."/>
            <person name="Tunlid A."/>
            <person name="Henrissat B."/>
            <person name="Grigoriev I.V."/>
            <person name="Hibbett D.S."/>
            <person name="Martin F."/>
            <person name="Nordberg H.P."/>
            <person name="Cantor M.N."/>
            <person name="Hua S.X."/>
        </authorList>
    </citation>
    <scope>NUCLEOTIDE SEQUENCE [LARGE SCALE GENOMIC DNA]</scope>
    <source>
        <strain evidence="1 2">F 1598</strain>
    </source>
</reference>